<dbReference type="AlphaFoldDB" id="A0AB34JFN5"/>
<feature type="compositionally biased region" description="Polar residues" evidence="1">
    <location>
        <begin position="1"/>
        <end position="17"/>
    </location>
</feature>
<accession>A0AB34JFN5</accession>
<proteinExistence type="predicted"/>
<organism evidence="2 3">
    <name type="scientific">Prymnesium parvum</name>
    <name type="common">Toxic golden alga</name>
    <dbReference type="NCBI Taxonomy" id="97485"/>
    <lineage>
        <taxon>Eukaryota</taxon>
        <taxon>Haptista</taxon>
        <taxon>Haptophyta</taxon>
        <taxon>Prymnesiophyceae</taxon>
        <taxon>Prymnesiales</taxon>
        <taxon>Prymnesiaceae</taxon>
        <taxon>Prymnesium</taxon>
    </lineage>
</organism>
<sequence>MLGSASTPRSAINQPRFTNDERSVRQPYDTARAHRTRAPRSIVIPSNLGASNRNISAQLEEGGTSASPARVPMIGAIVSFALAQADPTVTTCGGVREFYTSASCCDASGDVSITDLSGICPSVSESTTFARSRGIWDPCPVEEMSGGYSPENAQAPGYVGCLSEDDASPCGWYDYWSYDSATNTCTQTHTLQTATQTVRGGSPTMTKDMLRLTKKDYIPTVEFPGLPMAYPGGTNNNNVEVAELEVWYKKFLAYYGSELDLSSFNGYPTYGAEMGMVTSVATKVLELARTTCTRTFYAYLEAPAYGYDWDQAVRWVDARASGFYNGAECTCNAAGTCQSAGHISIIQNGWAPARYPELPLAPGDDGVHYYPNSTSPNSPWFQTNVIPGNPIGRFHACIAPEDRCLCDGVYWYPGFTAPGTTLQNFKCYSWAFSITKIYSAQFRGGMMFVQNTPDARSAGNSIFGTVLSIANGLMSYMQLHGQVILMNKMMAEPFSSNTSWLHAMALAQYEKWDVLDEAFSVCEAAGIMKRVDEQQKYFGAYVFAHMMPDYHGLSANIGGSSSDFFKTVVGYDHFNYNWGWRGEDPKYYGVGENITTLDFHRIHLFRAYDVYAEEARRMKLVCGNKDAKVSSAFLSVNEWVALRTFEASNGRRRLESRGSSSLHARALEIMKAVPSMDIMAAVTHAKYVEAVKEKEWEYGLPADMKDVIW</sequence>
<dbReference type="EMBL" id="JBGBPQ010000009">
    <property type="protein sequence ID" value="KAL1519429.1"/>
    <property type="molecule type" value="Genomic_DNA"/>
</dbReference>
<name>A0AB34JFN5_PRYPA</name>
<feature type="region of interest" description="Disordered" evidence="1">
    <location>
        <begin position="1"/>
        <end position="36"/>
    </location>
</feature>
<reference evidence="2 3" key="1">
    <citation type="journal article" date="2024" name="Science">
        <title>Giant polyketide synthase enzymes in the biosynthesis of giant marine polyether toxins.</title>
        <authorList>
            <person name="Fallon T.R."/>
            <person name="Shende V.V."/>
            <person name="Wierzbicki I.H."/>
            <person name="Pendleton A.L."/>
            <person name="Watervoot N.F."/>
            <person name="Auber R.P."/>
            <person name="Gonzalez D.J."/>
            <person name="Wisecaver J.H."/>
            <person name="Moore B.S."/>
        </authorList>
    </citation>
    <scope>NUCLEOTIDE SEQUENCE [LARGE SCALE GENOMIC DNA]</scope>
    <source>
        <strain evidence="2 3">12B1</strain>
    </source>
</reference>
<keyword evidence="3" id="KW-1185">Reference proteome</keyword>
<comment type="caution">
    <text evidence="2">The sequence shown here is derived from an EMBL/GenBank/DDBJ whole genome shotgun (WGS) entry which is preliminary data.</text>
</comment>
<protein>
    <submittedName>
        <fullName evidence="2">Uncharacterized protein</fullName>
    </submittedName>
</protein>
<dbReference type="Proteomes" id="UP001515480">
    <property type="component" value="Unassembled WGS sequence"/>
</dbReference>
<evidence type="ECO:0000256" key="1">
    <source>
        <dbReference type="SAM" id="MobiDB-lite"/>
    </source>
</evidence>
<evidence type="ECO:0000313" key="2">
    <source>
        <dbReference type="EMBL" id="KAL1519429.1"/>
    </source>
</evidence>
<evidence type="ECO:0000313" key="3">
    <source>
        <dbReference type="Proteomes" id="UP001515480"/>
    </source>
</evidence>
<gene>
    <name evidence="2" type="ORF">AB1Y20_022952</name>
</gene>